<organism evidence="2 3">
    <name type="scientific">Limosilactobacillus gastricus DSM 16045</name>
    <dbReference type="NCBI Taxonomy" id="1423749"/>
    <lineage>
        <taxon>Bacteria</taxon>
        <taxon>Bacillati</taxon>
        <taxon>Bacillota</taxon>
        <taxon>Bacilli</taxon>
        <taxon>Lactobacillales</taxon>
        <taxon>Lactobacillaceae</taxon>
        <taxon>Limosilactobacillus</taxon>
    </lineage>
</organism>
<evidence type="ECO:0000313" key="2">
    <source>
        <dbReference type="EMBL" id="KRM00707.1"/>
    </source>
</evidence>
<dbReference type="InterPro" id="IPR017146">
    <property type="entry name" value="Lanti_2_LanM"/>
</dbReference>
<keyword evidence="3" id="KW-1185">Reference proteome</keyword>
<protein>
    <recommendedName>
        <fullName evidence="1">Lantibiotic biosynthesis protein dehydration domain-containing protein</fullName>
    </recommendedName>
</protein>
<accession>A0A0R1VCJ8</accession>
<proteinExistence type="predicted"/>
<dbReference type="EMBL" id="AZFN01000028">
    <property type="protein sequence ID" value="KRM00707.1"/>
    <property type="molecule type" value="Genomic_DNA"/>
</dbReference>
<dbReference type="PATRIC" id="fig|1423749.3.peg.1061"/>
<evidence type="ECO:0000313" key="3">
    <source>
        <dbReference type="Proteomes" id="UP000051739"/>
    </source>
</evidence>
<feature type="domain" description="Lantibiotic biosynthesis protein dehydration" evidence="1">
    <location>
        <begin position="189"/>
        <end position="560"/>
    </location>
</feature>
<comment type="caution">
    <text evidence="2">The sequence shown here is derived from an EMBL/GenBank/DDBJ whole genome shotgun (WGS) entry which is preliminary data.</text>
</comment>
<dbReference type="PRINTS" id="PR01950">
    <property type="entry name" value="LANCSUPER"/>
</dbReference>
<sequence>MTMMNQLIYNALTIPEKINHVTYKDNNPQYFNQWNSINSLVNPDVLNEICHSYKIEYHNFPIYFQPYNSVMSNTLILSFDQEFQKMIESFDFTHIRQFDLGTLYLPFIDYVLNQVKASLPNKININESCFDKIVEYLNNELFTLCGKVQALELHKYKLNHSNDKKLDLINYVKNQYQSKLTITKFFQNYPTLMRLVVHRLNKIIQNFTNLFQRIANDQTDIINILSINAPLVINDLQLNAGDSHSGAQSVIIITLNEQKKLVYKPRNLQVLSQFKKLCEWINIQAKQTLLPINFIPAGIYRSDYSYIKFLSPMLTENHADCLHYYERYGYLILLSYLLGITDLHLENIIAINDTPYLLDLETIFQNKVVDFNDAVSNLFYDLNAESINASCLLPTKLMVNEHESIELSAFKGKGTKLKSSFLGPVDLDNLNFHFTKKKGSYFAGGDNIPKDTNGNEINYLKYRHAIIWGFNKMANFIFSNRNNFINEIKKFSEFQIRILTKSTERYASMLRYANHPNYNHQMQYREKLLFNTWVYPYHDKSIIKSEVKDLIYNDIPFFYTQVKSTSIFGSDGTEYPKYFEKSGLQLAINRIHNFSEVEYENQKTILYDALDMTDELICHYTNQIKETENDQFDYISIAERIAHQIMDLAYKDDQNCILKTFDYSPDHGWRIYPTNENLYCGLSGISIFFIHLYQHTEKRVYQDFFNNSLHQAIEFANLQPIKSAYSGFLAPLYPLLLIATKSRSYSSQEIHYLNQLESKLNSYIETINDQTKLDFMGGLGGVVYLLNLQKQVWNDLYVSNMTLKRLNNIFSKNVIKFTNVFGFAHGFSGLSLPLYLMGRQDLAIKLLKKEAKLDEPQIFDQAKWCRGIPGILMVKALLNQQIDLMVPAEAFEKIDDTLCHGKCGLISSYLYLSRKLNNQYFYNYAFIMANAMLSDYLSGNEFKLKLTSNSFQPGLYDGLSGIGLTILSLSYDDIKNPLIFEL</sequence>
<dbReference type="AlphaFoldDB" id="A0A0R1VCJ8"/>
<name>A0A0R1VCJ8_9LACO</name>
<gene>
    <name evidence="2" type="ORF">FC60_GL001039</name>
</gene>
<dbReference type="PIRSF" id="PIRSF037228">
    <property type="entry name" value="Lant_mod_RumM"/>
    <property type="match status" value="1"/>
</dbReference>
<dbReference type="GO" id="GO:0031179">
    <property type="term" value="P:peptide modification"/>
    <property type="evidence" value="ECO:0007669"/>
    <property type="project" value="InterPro"/>
</dbReference>
<dbReference type="CDD" id="cd04792">
    <property type="entry name" value="LanM-like"/>
    <property type="match status" value="1"/>
</dbReference>
<dbReference type="SMART" id="SM01260">
    <property type="entry name" value="LANC_like"/>
    <property type="match status" value="1"/>
</dbReference>
<dbReference type="InterPro" id="IPR007822">
    <property type="entry name" value="LANC-like"/>
</dbReference>
<dbReference type="SUPFAM" id="SSF158745">
    <property type="entry name" value="LanC-like"/>
    <property type="match status" value="1"/>
</dbReference>
<dbReference type="Pfam" id="PF13575">
    <property type="entry name" value="DUF4135"/>
    <property type="match status" value="1"/>
</dbReference>
<dbReference type="NCBIfam" id="TIGR03897">
    <property type="entry name" value="lanti_2_LanM"/>
    <property type="match status" value="1"/>
</dbReference>
<dbReference type="Gene3D" id="1.50.10.20">
    <property type="match status" value="1"/>
</dbReference>
<evidence type="ECO:0000259" key="1">
    <source>
        <dbReference type="Pfam" id="PF13575"/>
    </source>
</evidence>
<reference evidence="2 3" key="1">
    <citation type="journal article" date="2015" name="Genome Announc.">
        <title>Expanding the biotechnology potential of lactobacilli through comparative genomics of 213 strains and associated genera.</title>
        <authorList>
            <person name="Sun Z."/>
            <person name="Harris H.M."/>
            <person name="McCann A."/>
            <person name="Guo C."/>
            <person name="Argimon S."/>
            <person name="Zhang W."/>
            <person name="Yang X."/>
            <person name="Jeffery I.B."/>
            <person name="Cooney J.C."/>
            <person name="Kagawa T.F."/>
            <person name="Liu W."/>
            <person name="Song Y."/>
            <person name="Salvetti E."/>
            <person name="Wrobel A."/>
            <person name="Rasinkangas P."/>
            <person name="Parkhill J."/>
            <person name="Rea M.C."/>
            <person name="O'Sullivan O."/>
            <person name="Ritari J."/>
            <person name="Douillard F.P."/>
            <person name="Paul Ross R."/>
            <person name="Yang R."/>
            <person name="Briner A.E."/>
            <person name="Felis G.E."/>
            <person name="de Vos W.M."/>
            <person name="Barrangou R."/>
            <person name="Klaenhammer T.R."/>
            <person name="Caufield P.W."/>
            <person name="Cui Y."/>
            <person name="Zhang H."/>
            <person name="O'Toole P.W."/>
        </authorList>
    </citation>
    <scope>NUCLEOTIDE SEQUENCE [LARGE SCALE GENOMIC DNA]</scope>
    <source>
        <strain evidence="2 3">DSM 16045</strain>
    </source>
</reference>
<dbReference type="Pfam" id="PF05147">
    <property type="entry name" value="LANC_like"/>
    <property type="match status" value="1"/>
</dbReference>
<dbReference type="Proteomes" id="UP000051739">
    <property type="component" value="Unassembled WGS sequence"/>
</dbReference>
<dbReference type="InterPro" id="IPR025410">
    <property type="entry name" value="Lant_dehyd"/>
</dbReference>